<dbReference type="InterPro" id="IPR032675">
    <property type="entry name" value="LRR_dom_sf"/>
</dbReference>
<evidence type="ECO:0000256" key="1">
    <source>
        <dbReference type="SAM" id="MobiDB-lite"/>
    </source>
</evidence>
<evidence type="ECO:0000313" key="4">
    <source>
        <dbReference type="EMBL" id="CAF2878231.1"/>
    </source>
</evidence>
<keyword evidence="3" id="KW-0732">Signal</keyword>
<dbReference type="Gene3D" id="3.80.10.10">
    <property type="entry name" value="Ribonuclease Inhibitor"/>
    <property type="match status" value="3"/>
</dbReference>
<keyword evidence="2" id="KW-1133">Transmembrane helix</keyword>
<gene>
    <name evidence="4" type="ORF">LSAA_6335</name>
</gene>
<dbReference type="PROSITE" id="PS51450">
    <property type="entry name" value="LRR"/>
    <property type="match status" value="2"/>
</dbReference>
<evidence type="ECO:0000256" key="2">
    <source>
        <dbReference type="SAM" id="Phobius"/>
    </source>
</evidence>
<feature type="transmembrane region" description="Helical" evidence="2">
    <location>
        <begin position="437"/>
        <end position="462"/>
    </location>
</feature>
<feature type="compositionally biased region" description="Low complexity" evidence="1">
    <location>
        <begin position="493"/>
        <end position="522"/>
    </location>
</feature>
<feature type="signal peptide" evidence="3">
    <location>
        <begin position="1"/>
        <end position="19"/>
    </location>
</feature>
<proteinExistence type="predicted"/>
<organism evidence="4 5">
    <name type="scientific">Lepeophtheirus salmonis</name>
    <name type="common">Salmon louse</name>
    <name type="synonym">Caligus salmonis</name>
    <dbReference type="NCBI Taxonomy" id="72036"/>
    <lineage>
        <taxon>Eukaryota</taxon>
        <taxon>Metazoa</taxon>
        <taxon>Ecdysozoa</taxon>
        <taxon>Arthropoda</taxon>
        <taxon>Crustacea</taxon>
        <taxon>Multicrustacea</taxon>
        <taxon>Hexanauplia</taxon>
        <taxon>Copepoda</taxon>
        <taxon>Siphonostomatoida</taxon>
        <taxon>Caligidae</taxon>
        <taxon>Lepeophtheirus</taxon>
    </lineage>
</organism>
<sequence length="585" mass="65576">MGSKLIFLLLPLLMKGVLAYCPESCICDNTNLFANCSFSEEHMNDVQPLDVIPIMLNPSIKRLIASRNRVRKLEGAIRVYRYLESLDLSQNELKTLGRAQFVESSRLQFLDLSNNFLTSLHKQSFEGLSALITLDLNENAISSLDDNYFEHTSSLVELRLKGNKISKFYKDAFAGLSRLRVLHLEENLLSELNREWFLPLENLRFLYLDKNQIQQLPSESLPLSALRMLSLKGNKLLNLSIGNPFKGLKSMDTLDLSNNFLEIVPNEVLREANKLRHLDISINPIHYFDAESFRSMFVLESLKANNMNRLKLIQSHTFMDNIKLQELYLNSNMKLLPIPLGLLQTNTRMKVLSLRNGTWSTLSPQQLPPSPLEALLLGGLPLYCNCSLTWLWDLYHRNKNSSNKIELDNIWCENLSGSPRLANVSVDSLACTDFTRILVAISVAIIVTVSILLLVVGIGCAYRNHHDLEVEEEEEPYYEVPKYANIQDDDPKSSGSSSKYSSSGYVGSYGSPHNSGSSTGSSMGGANLINNNARNTGSLSSPLYFSPSRGHLIHHANPHPGATVIRNATGNSSPSKNPNRVNLYV</sequence>
<dbReference type="AlphaFoldDB" id="A0A7R8CNS0"/>
<dbReference type="InterPro" id="IPR001611">
    <property type="entry name" value="Leu-rich_rpt"/>
</dbReference>
<dbReference type="InterPro" id="IPR050333">
    <property type="entry name" value="SLRP"/>
</dbReference>
<keyword evidence="2" id="KW-0472">Membrane</keyword>
<dbReference type="EMBL" id="HG994581">
    <property type="protein sequence ID" value="CAF2878231.1"/>
    <property type="molecule type" value="Genomic_DNA"/>
</dbReference>
<feature type="region of interest" description="Disordered" evidence="1">
    <location>
        <begin position="483"/>
        <end position="522"/>
    </location>
</feature>
<dbReference type="PANTHER" id="PTHR45712">
    <property type="entry name" value="AGAP008170-PA"/>
    <property type="match status" value="1"/>
</dbReference>
<accession>A0A7R8CNS0</accession>
<evidence type="ECO:0000313" key="5">
    <source>
        <dbReference type="Proteomes" id="UP000675881"/>
    </source>
</evidence>
<dbReference type="Pfam" id="PF13855">
    <property type="entry name" value="LRR_8"/>
    <property type="match status" value="3"/>
</dbReference>
<dbReference type="Proteomes" id="UP000675881">
    <property type="component" value="Chromosome 2"/>
</dbReference>
<name>A0A7R8CNS0_LEPSM</name>
<keyword evidence="5" id="KW-1185">Reference proteome</keyword>
<reference evidence="4" key="1">
    <citation type="submission" date="2021-02" db="EMBL/GenBank/DDBJ databases">
        <authorList>
            <person name="Bekaert M."/>
        </authorList>
    </citation>
    <scope>NUCLEOTIDE SEQUENCE</scope>
    <source>
        <strain evidence="4">IoA-00</strain>
    </source>
</reference>
<keyword evidence="2" id="KW-0812">Transmembrane</keyword>
<protein>
    <submittedName>
        <fullName evidence="4">(salmon louse) hypothetical protein</fullName>
    </submittedName>
</protein>
<evidence type="ECO:0000256" key="3">
    <source>
        <dbReference type="SAM" id="SignalP"/>
    </source>
</evidence>
<dbReference type="InterPro" id="IPR003591">
    <property type="entry name" value="Leu-rich_rpt_typical-subtyp"/>
</dbReference>
<dbReference type="OrthoDB" id="1055097at2759"/>
<feature type="chain" id="PRO_5043938497" evidence="3">
    <location>
        <begin position="20"/>
        <end position="585"/>
    </location>
</feature>
<dbReference type="PANTHER" id="PTHR45712:SF22">
    <property type="entry name" value="INSULIN-LIKE GROWTH FACTOR-BINDING PROTEIN COMPLEX ACID LABILE SUBUNIT"/>
    <property type="match status" value="1"/>
</dbReference>
<dbReference type="SMART" id="SM00369">
    <property type="entry name" value="LRR_TYP"/>
    <property type="match status" value="7"/>
</dbReference>
<dbReference type="PRINTS" id="PR00019">
    <property type="entry name" value="LEURICHRPT"/>
</dbReference>
<dbReference type="SUPFAM" id="SSF52058">
    <property type="entry name" value="L domain-like"/>
    <property type="match status" value="1"/>
</dbReference>